<dbReference type="InterPro" id="IPR038404">
    <property type="entry name" value="TRAP_DctP_sf"/>
</dbReference>
<protein>
    <submittedName>
        <fullName evidence="4">TRAP transporter substrate-binding protein</fullName>
    </submittedName>
</protein>
<dbReference type="KEGG" id="sedi:EBB79_21285"/>
<name>A0A3T0N879_9RHOB</name>
<evidence type="ECO:0000313" key="4">
    <source>
        <dbReference type="EMBL" id="AZV80175.1"/>
    </source>
</evidence>
<evidence type="ECO:0000256" key="2">
    <source>
        <dbReference type="ARBA" id="ARBA00022729"/>
    </source>
</evidence>
<dbReference type="GO" id="GO:0055085">
    <property type="term" value="P:transmembrane transport"/>
    <property type="evidence" value="ECO:0007669"/>
    <property type="project" value="InterPro"/>
</dbReference>
<dbReference type="PANTHER" id="PTHR33376">
    <property type="match status" value="1"/>
</dbReference>
<dbReference type="RefSeq" id="WP_127750762.1">
    <property type="nucleotide sequence ID" value="NZ_CP033219.1"/>
</dbReference>
<dbReference type="SUPFAM" id="SSF53850">
    <property type="entry name" value="Periplasmic binding protein-like II"/>
    <property type="match status" value="1"/>
</dbReference>
<evidence type="ECO:0000313" key="5">
    <source>
        <dbReference type="Proteomes" id="UP000283063"/>
    </source>
</evidence>
<dbReference type="InterPro" id="IPR018389">
    <property type="entry name" value="DctP_fam"/>
</dbReference>
<sequence length="326" mass="36028">MTVTLKFGGYQGDQSVHTLGVLAFCDALERHSDGEVRVDFEQNISASGRQASDLLSMTESGTLDACYFSSSYLTKRVPDLGLFDQHFLAPDRPQTFAMLDGAFGKQLAAKVESQTGYKVMGYWDNGLRHITSAKGPIRSPDDCRGMTIRTLANEDHQRVFRSLGFDPVTIDVSDLADAVEARRVDAQENPLTNTYNFGLHKTHSHVVLTKHLLGVALVLFNKDNFASWSKSVQKAVSAALQEATAKQRHAAVADDMSCAKNMREQGVEFTNLLPEERAKFVAASRDEVAMMRTIFDAGLLELFDQELTKTATGSRHQNEQRSGKSE</sequence>
<proteinExistence type="predicted"/>
<dbReference type="NCBIfam" id="NF037995">
    <property type="entry name" value="TRAP_S1"/>
    <property type="match status" value="1"/>
</dbReference>
<dbReference type="AlphaFoldDB" id="A0A3T0N879"/>
<keyword evidence="2" id="KW-0732">Signal</keyword>
<dbReference type="OrthoDB" id="9803763at2"/>
<dbReference type="PANTHER" id="PTHR33376:SF4">
    <property type="entry name" value="SIALIC ACID-BINDING PERIPLASMIC PROTEIN SIAP"/>
    <property type="match status" value="1"/>
</dbReference>
<evidence type="ECO:0000256" key="3">
    <source>
        <dbReference type="ARBA" id="ARBA00022764"/>
    </source>
</evidence>
<dbReference type="CDD" id="cd13603">
    <property type="entry name" value="PBP2_TRAP_Siap_TeaA_like"/>
    <property type="match status" value="1"/>
</dbReference>
<gene>
    <name evidence="4" type="ORF">EBB79_21285</name>
</gene>
<dbReference type="Gene3D" id="3.40.190.170">
    <property type="entry name" value="Bacterial extracellular solute-binding protein, family 7"/>
    <property type="match status" value="1"/>
</dbReference>
<accession>A0A3T0N879</accession>
<keyword evidence="5" id="KW-1185">Reference proteome</keyword>
<organism evidence="4 5">
    <name type="scientific">Parasedimentitalea marina</name>
    <dbReference type="NCBI Taxonomy" id="2483033"/>
    <lineage>
        <taxon>Bacteria</taxon>
        <taxon>Pseudomonadati</taxon>
        <taxon>Pseudomonadota</taxon>
        <taxon>Alphaproteobacteria</taxon>
        <taxon>Rhodobacterales</taxon>
        <taxon>Paracoccaceae</taxon>
        <taxon>Parasedimentitalea</taxon>
    </lineage>
</organism>
<dbReference type="EMBL" id="CP033219">
    <property type="protein sequence ID" value="AZV80175.1"/>
    <property type="molecule type" value="Genomic_DNA"/>
</dbReference>
<evidence type="ECO:0000256" key="1">
    <source>
        <dbReference type="ARBA" id="ARBA00004418"/>
    </source>
</evidence>
<dbReference type="Proteomes" id="UP000283063">
    <property type="component" value="Chromosome"/>
</dbReference>
<reference evidence="4 5" key="1">
    <citation type="submission" date="2018-10" db="EMBL/GenBank/DDBJ databases">
        <title>Parasedimentitalea marina sp. nov., a psychrophilic bacterium isolated from deep seawater of the New Britain Trench.</title>
        <authorList>
            <person name="Cao J."/>
        </authorList>
    </citation>
    <scope>NUCLEOTIDE SEQUENCE [LARGE SCALE GENOMIC DNA]</scope>
    <source>
        <strain evidence="4 5">W43</strain>
    </source>
</reference>
<dbReference type="GO" id="GO:0042597">
    <property type="term" value="C:periplasmic space"/>
    <property type="evidence" value="ECO:0007669"/>
    <property type="project" value="UniProtKB-SubCell"/>
</dbReference>
<dbReference type="Pfam" id="PF03480">
    <property type="entry name" value="DctP"/>
    <property type="match status" value="1"/>
</dbReference>
<keyword evidence="3" id="KW-0574">Periplasm</keyword>
<comment type="subcellular location">
    <subcellularLocation>
        <location evidence="1">Periplasm</location>
    </subcellularLocation>
</comment>